<dbReference type="GO" id="GO:0050660">
    <property type="term" value="F:flavin adenine dinucleotide binding"/>
    <property type="evidence" value="ECO:0007669"/>
    <property type="project" value="UniProtKB-UniRule"/>
</dbReference>
<evidence type="ECO:0000256" key="3">
    <source>
        <dbReference type="ARBA" id="ARBA00008802"/>
    </source>
</evidence>
<evidence type="ECO:0000256" key="9">
    <source>
        <dbReference type="ARBA" id="ARBA00023136"/>
    </source>
</evidence>
<evidence type="ECO:0000256" key="1">
    <source>
        <dbReference type="ARBA" id="ARBA00001974"/>
    </source>
</evidence>
<evidence type="ECO:0000313" key="13">
    <source>
        <dbReference type="Proteomes" id="UP000290288"/>
    </source>
</evidence>
<comment type="cofactor">
    <cofactor evidence="1 10">
        <name>FAD</name>
        <dbReference type="ChEBI" id="CHEBI:57692"/>
    </cofactor>
</comment>
<organism evidence="12 13">
    <name type="scientific">Candolleomyces aberdarensis</name>
    <dbReference type="NCBI Taxonomy" id="2316362"/>
    <lineage>
        <taxon>Eukaryota</taxon>
        <taxon>Fungi</taxon>
        <taxon>Dikarya</taxon>
        <taxon>Basidiomycota</taxon>
        <taxon>Agaricomycotina</taxon>
        <taxon>Agaricomycetes</taxon>
        <taxon>Agaricomycetidae</taxon>
        <taxon>Agaricales</taxon>
        <taxon>Agaricineae</taxon>
        <taxon>Psathyrellaceae</taxon>
        <taxon>Candolleomyces</taxon>
    </lineage>
</organism>
<dbReference type="EC" id="1.14.14.17" evidence="4 10"/>
<dbReference type="STRING" id="2316362.A0A4Q2DBL0"/>
<dbReference type="EMBL" id="SDEE01000375">
    <property type="protein sequence ID" value="RXW17070.1"/>
    <property type="molecule type" value="Genomic_DNA"/>
</dbReference>
<keyword evidence="6 10" id="KW-0274">FAD</keyword>
<dbReference type="PANTHER" id="PTHR10835">
    <property type="entry name" value="SQUALENE MONOOXYGENASE"/>
    <property type="match status" value="1"/>
</dbReference>
<comment type="function">
    <text evidence="10">Catalyzes the stereospecific oxidation of squalene to (S)-2,3-epoxysqualene, and is considered to be a rate-limiting enzyme in steroid biosynthesis.</text>
</comment>
<keyword evidence="8 10" id="KW-0560">Oxidoreductase</keyword>
<proteinExistence type="inferred from homology"/>
<name>A0A4Q2DBL0_9AGAR</name>
<dbReference type="GO" id="GO:0004506">
    <property type="term" value="F:squalene monooxygenase activity"/>
    <property type="evidence" value="ECO:0007669"/>
    <property type="project" value="UniProtKB-UniRule"/>
</dbReference>
<dbReference type="InterPro" id="IPR013698">
    <property type="entry name" value="Squalene_epoxidase"/>
</dbReference>
<dbReference type="PRINTS" id="PR00420">
    <property type="entry name" value="RNGMNOXGNASE"/>
</dbReference>
<accession>A0A4Q2DBL0</accession>
<comment type="subcellular location">
    <subcellularLocation>
        <location evidence="10">Endoplasmic reticulum membrane</location>
        <topology evidence="10">Multi-pass membrane protein</topology>
    </subcellularLocation>
    <subcellularLocation>
        <location evidence="2">Microsome membrane</location>
        <topology evidence="2">Multi-pass membrane protein</topology>
    </subcellularLocation>
</comment>
<dbReference type="GO" id="GO:0005789">
    <property type="term" value="C:endoplasmic reticulum membrane"/>
    <property type="evidence" value="ECO:0007669"/>
    <property type="project" value="UniProtKB-SubCell"/>
</dbReference>
<keyword evidence="9" id="KW-0472">Membrane</keyword>
<dbReference type="InterPro" id="IPR036188">
    <property type="entry name" value="FAD/NAD-bd_sf"/>
</dbReference>
<dbReference type="GO" id="GO:0006696">
    <property type="term" value="P:ergosterol biosynthetic process"/>
    <property type="evidence" value="ECO:0007669"/>
    <property type="project" value="TreeGrafter"/>
</dbReference>
<comment type="caution">
    <text evidence="12">The sequence shown here is derived from an EMBL/GenBank/DDBJ whole genome shotgun (WGS) entry which is preliminary data.</text>
</comment>
<keyword evidence="7" id="KW-0492">Microsome</keyword>
<evidence type="ECO:0000256" key="8">
    <source>
        <dbReference type="ARBA" id="ARBA00023002"/>
    </source>
</evidence>
<dbReference type="Gene3D" id="3.50.50.60">
    <property type="entry name" value="FAD/NAD(P)-binding domain"/>
    <property type="match status" value="1"/>
</dbReference>
<gene>
    <name evidence="12" type="ORF">EST38_g8786</name>
</gene>
<comment type="catalytic activity">
    <reaction evidence="10">
        <text>squalene + reduced [NADPH--hemoprotein reductase] + O2 = (S)-2,3-epoxysqualene + oxidized [NADPH--hemoprotein reductase] + H2O + H(+)</text>
        <dbReference type="Rhea" id="RHEA:25282"/>
        <dbReference type="Rhea" id="RHEA-COMP:11964"/>
        <dbReference type="Rhea" id="RHEA-COMP:11965"/>
        <dbReference type="ChEBI" id="CHEBI:15377"/>
        <dbReference type="ChEBI" id="CHEBI:15378"/>
        <dbReference type="ChEBI" id="CHEBI:15379"/>
        <dbReference type="ChEBI" id="CHEBI:15440"/>
        <dbReference type="ChEBI" id="CHEBI:15441"/>
        <dbReference type="ChEBI" id="CHEBI:57618"/>
        <dbReference type="ChEBI" id="CHEBI:58210"/>
        <dbReference type="EC" id="1.14.14.17"/>
    </reaction>
</comment>
<sequence>MDCKEPFDAVVIGAGIAGSAMAHALATTPRSKPWRIALIERSFSEPDRIVGELLQPGGVQALRELGMLSSLDGIEAMPVEGYNMIRDAQSIQISYPKGEEGRSFHHGRFVMGLRRVALQNENVTAIEGNARRLIECPTTHRVLGVDVALKAPTPVDAPERIPGKLTIYGGLVIVADGCFSNFRNTVLGKSACRPKTCSHTISTILEDVVLPVPNYGTIVLPRGLGPVGFYQLTKRETRIWVDVQGTVPSDVQGYLVERLVPELPESLQECVKEAFTTNRVRKMPNSFLPPVQQATSSTKKGVFLLGDSLNMRSPITGGGMTVALKDVVYLCRAFKDVPSLEDWSQVGPIIRRWHWARKYHVSTLNMLSAATYGLLQRDGENFDGP</sequence>
<evidence type="ECO:0000256" key="5">
    <source>
        <dbReference type="ARBA" id="ARBA00022630"/>
    </source>
</evidence>
<dbReference type="OrthoDB" id="2855037at2759"/>
<dbReference type="PANTHER" id="PTHR10835:SF0">
    <property type="entry name" value="SQUALENE MONOOXYGENASE"/>
    <property type="match status" value="1"/>
</dbReference>
<reference evidence="12 13" key="1">
    <citation type="submission" date="2019-01" db="EMBL/GenBank/DDBJ databases">
        <title>Draft genome sequence of Psathyrella aberdarensis IHI B618.</title>
        <authorList>
            <person name="Buettner E."/>
            <person name="Kellner H."/>
        </authorList>
    </citation>
    <scope>NUCLEOTIDE SEQUENCE [LARGE SCALE GENOMIC DNA]</scope>
    <source>
        <strain evidence="12 13">IHI B618</strain>
    </source>
</reference>
<feature type="domain" description="Squalene epoxidase" evidence="11">
    <location>
        <begin position="171"/>
        <end position="379"/>
    </location>
</feature>
<keyword evidence="13" id="KW-1185">Reference proteome</keyword>
<keyword evidence="5 10" id="KW-0285">Flavoprotein</keyword>
<evidence type="ECO:0000259" key="11">
    <source>
        <dbReference type="Pfam" id="PF08491"/>
    </source>
</evidence>
<comment type="similarity">
    <text evidence="3 10">Belongs to the squalene monooxygenase family.</text>
</comment>
<dbReference type="Proteomes" id="UP000290288">
    <property type="component" value="Unassembled WGS sequence"/>
</dbReference>
<evidence type="ECO:0000256" key="4">
    <source>
        <dbReference type="ARBA" id="ARBA00012312"/>
    </source>
</evidence>
<dbReference type="SUPFAM" id="SSF51905">
    <property type="entry name" value="FAD/NAD(P)-binding domain"/>
    <property type="match status" value="1"/>
</dbReference>
<evidence type="ECO:0000256" key="2">
    <source>
        <dbReference type="ARBA" id="ARBA00004154"/>
    </source>
</evidence>
<protein>
    <recommendedName>
        <fullName evidence="4 10">Squalene monooxygenase</fullName>
        <ecNumber evidence="4 10">1.14.14.17</ecNumber>
    </recommendedName>
</protein>
<dbReference type="Pfam" id="PF08491">
    <property type="entry name" value="SE"/>
    <property type="match status" value="1"/>
</dbReference>
<evidence type="ECO:0000256" key="7">
    <source>
        <dbReference type="ARBA" id="ARBA00022848"/>
    </source>
</evidence>
<keyword evidence="10" id="KW-0256">Endoplasmic reticulum</keyword>
<evidence type="ECO:0000256" key="10">
    <source>
        <dbReference type="RuleBase" id="RU367121"/>
    </source>
</evidence>
<dbReference type="InterPro" id="IPR040125">
    <property type="entry name" value="Squalene_monox"/>
</dbReference>
<evidence type="ECO:0000256" key="6">
    <source>
        <dbReference type="ARBA" id="ARBA00022827"/>
    </source>
</evidence>
<dbReference type="UniPathway" id="UPA00767">
    <property type="reaction ID" value="UER00752"/>
</dbReference>
<dbReference type="AlphaFoldDB" id="A0A4Q2DBL0"/>
<evidence type="ECO:0000313" key="12">
    <source>
        <dbReference type="EMBL" id="RXW17070.1"/>
    </source>
</evidence>